<feature type="domain" description="PAP-associated" evidence="6">
    <location>
        <begin position="1354"/>
        <end position="1403"/>
    </location>
</feature>
<feature type="compositionally biased region" description="Basic residues" evidence="5">
    <location>
        <begin position="999"/>
        <end position="1011"/>
    </location>
</feature>
<dbReference type="Proteomes" id="UP001432322">
    <property type="component" value="Unassembled WGS sequence"/>
</dbReference>
<evidence type="ECO:0000256" key="1">
    <source>
        <dbReference type="ARBA" id="ARBA00022679"/>
    </source>
</evidence>
<keyword evidence="1" id="KW-0808">Transferase</keyword>
<keyword evidence="2" id="KW-0479">Metal-binding</keyword>
<dbReference type="GO" id="GO:0046872">
    <property type="term" value="F:metal ion binding"/>
    <property type="evidence" value="ECO:0007669"/>
    <property type="project" value="UniProtKB-KW"/>
</dbReference>
<evidence type="ECO:0000256" key="2">
    <source>
        <dbReference type="ARBA" id="ARBA00022723"/>
    </source>
</evidence>
<evidence type="ECO:0000313" key="8">
    <source>
        <dbReference type="Proteomes" id="UP001432322"/>
    </source>
</evidence>
<name>A0AAV5UU61_9BILA</name>
<dbReference type="Pfam" id="PF03828">
    <property type="entry name" value="PAP_assoc"/>
    <property type="match status" value="1"/>
</dbReference>
<keyword evidence="3" id="KW-0460">Magnesium</keyword>
<keyword evidence="8" id="KW-1185">Reference proteome</keyword>
<protein>
    <recommendedName>
        <fullName evidence="6">PAP-associated domain-containing protein</fullName>
    </recommendedName>
</protein>
<reference evidence="7" key="1">
    <citation type="submission" date="2023-10" db="EMBL/GenBank/DDBJ databases">
        <title>Genome assembly of Pristionchus species.</title>
        <authorList>
            <person name="Yoshida K."/>
            <person name="Sommer R.J."/>
        </authorList>
    </citation>
    <scope>NUCLEOTIDE SEQUENCE</scope>
    <source>
        <strain evidence="7">RS5133</strain>
    </source>
</reference>
<feature type="non-terminal residue" evidence="7">
    <location>
        <position position="1"/>
    </location>
</feature>
<dbReference type="InterPro" id="IPR002058">
    <property type="entry name" value="PAP_assoc"/>
</dbReference>
<dbReference type="GO" id="GO:1990817">
    <property type="term" value="F:poly(A) RNA polymerase activity"/>
    <property type="evidence" value="ECO:0007669"/>
    <property type="project" value="TreeGrafter"/>
</dbReference>
<feature type="compositionally biased region" description="Basic and acidic residues" evidence="5">
    <location>
        <begin position="1012"/>
        <end position="1031"/>
    </location>
</feature>
<evidence type="ECO:0000313" key="7">
    <source>
        <dbReference type="EMBL" id="GMT10631.1"/>
    </source>
</evidence>
<feature type="region of interest" description="Disordered" evidence="5">
    <location>
        <begin position="999"/>
        <end position="1061"/>
    </location>
</feature>
<sequence>LENEEIEEWEEWKDWMEEIILPSEIYRSIYMEWMENSSSTTSFIDELNDESLDELAYKACDDYDIDRSIMKAALEDRLKDGYLLVMLIDGYWRDISMPESPFMVALSEFVSGRNEYGEDGAEIESRYLWTRVILYLEKKRLVPVGFVALFLLSDTRKFGVEEMMNEIEEYTNSALRLFHLCRMIKSKWEDGELYEKEKKQMKVVKGIIRRLVRLNGECVSKYHKIFWRLKIEKKTVVSPSHSLSSTSIDELSNDNLNWEMEYFFIEPSSLSLADLLTRSVNLFSFIDSLIFQDDLLSRILFFFPHLSDSLISSHLEDCTSRSSFNTLVLLSSIGIFPRGFLTLILLKSHSSLIDSLHPIIDQSDVLRRLFGRENGDVSEAEKIDVYTSIRSIVADSTSHLYFNLFNDVILSVKEYSNEVIELNREVDEWIGEQTTWKSMRDDKEWRILSGETDSLNETGAWDICVKKLRDVSVTFLSRINSDLFNGRLIPFIISNSPGYKGITEELIENPLSSLAYRILMYTIGSDVEGEGIPSLFVYLSLRKIIVNKSSMDEVIKLMTPIVPFVFPRIVGMKGREMREVSRRAGQFVLGSLLPSTTAYLRQWPELLSTSFEYYRNLNRNAPPLISPIDDSSFWKKNMRLFGDYSMSLIRSQIRERSWQFFTALNNDLFSHKLVKDLKKWFVNKERLKGKELKDIECDGCYLVLLSLSIHFFPRGFFYLVLTRFDSSKLSKWAMALKEIKRRFIEEQNNKSIPDLLLYDEMRWTINGEEREDEKDLIKVYGELFGVEIIENGNQSDDDSMDESESKVTLVDGKVVTFRNFTLLRKWKKLLRDRVIPSLDILLLRSVDIVAELDEQICNGKLLSILKPLLKTKGITVSDVTLSESLSGHAMEILSIIDSINVFPPGFIYLMLRDYADETVDEVIDQLTTKETNEYIEKAIQYLISSSEGEEKRRIEYERILSDRLNEMERNGVDYARFFPSIDPDIEEIAKASWTRKEKKDRKKKKKKRKRKNCDEMEEKRKKIENEEKAEMSEQSIIDEEEKDTVEVNEESNENNNKDEWDEVGMEIDRLLKSRERLNEEEKDKIHYEKMVKNKSIINMNPSIDESFKVFAIGRNCEIQKKWEETKKEEIERLTEKIHSVFDECCQKPDDLQKKYLVYNELCRFMRPHLNQECVGMFLSGSTHSLIASTNSNLDVTITGIYESSVERLYEMILPHITDMCHAGSVFLSNSSHSATLLVVIPGCPSIPVTFHFTKRTPYFSCLISAYSRIDRRFPLLFLYLKQWSTTVFDPSDGVSSYVLASLLIHYLHCGLFPPILPCLPVLYPARCTPDPYGKFDTDHILIGGVINCNDLSPGILLIRFFLYYCNFPFNKFIISIRRGGIIHKSSHKENLPLICIEDPFDQSLDLDRSLNPDRFIEKMKEALEKLYVRCQLF</sequence>
<evidence type="ECO:0000256" key="5">
    <source>
        <dbReference type="SAM" id="MobiDB-lite"/>
    </source>
</evidence>
<dbReference type="EMBL" id="BTSY01000001">
    <property type="protein sequence ID" value="GMT10631.1"/>
    <property type="molecule type" value="Genomic_DNA"/>
</dbReference>
<accession>A0AAV5UU61</accession>
<dbReference type="SUPFAM" id="SSF81631">
    <property type="entry name" value="PAP/OAS1 substrate-binding domain"/>
    <property type="match status" value="1"/>
</dbReference>
<dbReference type="PANTHER" id="PTHR12271">
    <property type="entry name" value="POLY A POLYMERASE CID PAP -RELATED"/>
    <property type="match status" value="1"/>
</dbReference>
<organism evidence="7 8">
    <name type="scientific">Pristionchus fissidentatus</name>
    <dbReference type="NCBI Taxonomy" id="1538716"/>
    <lineage>
        <taxon>Eukaryota</taxon>
        <taxon>Metazoa</taxon>
        <taxon>Ecdysozoa</taxon>
        <taxon>Nematoda</taxon>
        <taxon>Chromadorea</taxon>
        <taxon>Rhabditida</taxon>
        <taxon>Rhabditina</taxon>
        <taxon>Diplogasteromorpha</taxon>
        <taxon>Diplogasteroidea</taxon>
        <taxon>Neodiplogasteridae</taxon>
        <taxon>Pristionchus</taxon>
    </lineage>
</organism>
<dbReference type="GO" id="GO:0031123">
    <property type="term" value="P:RNA 3'-end processing"/>
    <property type="evidence" value="ECO:0007669"/>
    <property type="project" value="TreeGrafter"/>
</dbReference>
<gene>
    <name evidence="7" type="ORF">PFISCL1PPCAC_1928</name>
</gene>
<proteinExistence type="inferred from homology"/>
<feature type="compositionally biased region" description="Acidic residues" evidence="5">
    <location>
        <begin position="1036"/>
        <end position="1052"/>
    </location>
</feature>
<dbReference type="PANTHER" id="PTHR12271:SF40">
    <property type="entry name" value="POLY(A) RNA POLYMERASE GLD2"/>
    <property type="match status" value="1"/>
</dbReference>
<dbReference type="Gene3D" id="1.10.1410.10">
    <property type="match status" value="1"/>
</dbReference>
<evidence type="ECO:0000259" key="6">
    <source>
        <dbReference type="Pfam" id="PF03828"/>
    </source>
</evidence>
<evidence type="ECO:0000256" key="3">
    <source>
        <dbReference type="ARBA" id="ARBA00022842"/>
    </source>
</evidence>
<comment type="caution">
    <text evidence="7">The sequence shown here is derived from an EMBL/GenBank/DDBJ whole genome shotgun (WGS) entry which is preliminary data.</text>
</comment>
<comment type="similarity">
    <text evidence="4">Belongs to the DNA polymerase type-B-like family. GLD2 subfamily.</text>
</comment>
<evidence type="ECO:0000256" key="4">
    <source>
        <dbReference type="ARBA" id="ARBA00038491"/>
    </source>
</evidence>